<name>A0A8H7ARK0_9EURO</name>
<reference evidence="2" key="1">
    <citation type="submission" date="2020-02" db="EMBL/GenBank/DDBJ databases">
        <authorList>
            <person name="Palmer J.M."/>
        </authorList>
    </citation>
    <scope>NUCLEOTIDE SEQUENCE</scope>
    <source>
        <strain evidence="2">EPUS1.4</strain>
        <tissue evidence="2">Thallus</tissue>
    </source>
</reference>
<evidence type="ECO:0000313" key="2">
    <source>
        <dbReference type="EMBL" id="KAF7512239.1"/>
    </source>
</evidence>
<sequence length="59" mass="6243">MAPEASTLTPPIIISKQLWPVRASPSVPPIPAGTKPDAEDRSRSSPRPEQASPDPKDGN</sequence>
<keyword evidence="3" id="KW-1185">Reference proteome</keyword>
<dbReference type="Proteomes" id="UP000606974">
    <property type="component" value="Unassembled WGS sequence"/>
</dbReference>
<proteinExistence type="predicted"/>
<dbReference type="AlphaFoldDB" id="A0A8H7ARK0"/>
<organism evidence="2 3">
    <name type="scientific">Endocarpon pusillum</name>
    <dbReference type="NCBI Taxonomy" id="364733"/>
    <lineage>
        <taxon>Eukaryota</taxon>
        <taxon>Fungi</taxon>
        <taxon>Dikarya</taxon>
        <taxon>Ascomycota</taxon>
        <taxon>Pezizomycotina</taxon>
        <taxon>Eurotiomycetes</taxon>
        <taxon>Chaetothyriomycetidae</taxon>
        <taxon>Verrucariales</taxon>
        <taxon>Verrucariaceae</taxon>
        <taxon>Endocarpon</taxon>
    </lineage>
</organism>
<protein>
    <submittedName>
        <fullName evidence="2">Uncharacterized protein</fullName>
    </submittedName>
</protein>
<accession>A0A8H7ARK0</accession>
<evidence type="ECO:0000313" key="3">
    <source>
        <dbReference type="Proteomes" id="UP000606974"/>
    </source>
</evidence>
<gene>
    <name evidence="2" type="ORF">GJ744_002401</name>
</gene>
<comment type="caution">
    <text evidence="2">The sequence shown here is derived from an EMBL/GenBank/DDBJ whole genome shotgun (WGS) entry which is preliminary data.</text>
</comment>
<feature type="region of interest" description="Disordered" evidence="1">
    <location>
        <begin position="18"/>
        <end position="59"/>
    </location>
</feature>
<dbReference type="EMBL" id="JAACFV010000014">
    <property type="protein sequence ID" value="KAF7512239.1"/>
    <property type="molecule type" value="Genomic_DNA"/>
</dbReference>
<evidence type="ECO:0000256" key="1">
    <source>
        <dbReference type="SAM" id="MobiDB-lite"/>
    </source>
</evidence>